<dbReference type="Proteomes" id="UP000694523">
    <property type="component" value="Unplaced"/>
</dbReference>
<evidence type="ECO:0000256" key="5">
    <source>
        <dbReference type="ARBA" id="ARBA00023319"/>
    </source>
</evidence>
<evidence type="ECO:0000313" key="10">
    <source>
        <dbReference type="Proteomes" id="UP000694523"/>
    </source>
</evidence>
<feature type="signal peptide" evidence="6">
    <location>
        <begin position="1"/>
        <end position="18"/>
    </location>
</feature>
<dbReference type="SMART" id="SM00280">
    <property type="entry name" value="KAZAL"/>
    <property type="match status" value="1"/>
</dbReference>
<evidence type="ECO:0000256" key="1">
    <source>
        <dbReference type="ARBA" id="ARBA00004613"/>
    </source>
</evidence>
<evidence type="ECO:0000256" key="3">
    <source>
        <dbReference type="ARBA" id="ARBA00022729"/>
    </source>
</evidence>
<dbReference type="SMART" id="SM00408">
    <property type="entry name" value="IGc2"/>
    <property type="match status" value="1"/>
</dbReference>
<evidence type="ECO:0000313" key="9">
    <source>
        <dbReference type="Ensembl" id="ENSNMLP00000006980.1"/>
    </source>
</evidence>
<evidence type="ECO:0000256" key="6">
    <source>
        <dbReference type="SAM" id="SignalP"/>
    </source>
</evidence>
<dbReference type="PROSITE" id="PS51465">
    <property type="entry name" value="KAZAL_2"/>
    <property type="match status" value="1"/>
</dbReference>
<feature type="domain" description="Ig-like" evidence="7">
    <location>
        <begin position="79"/>
        <end position="176"/>
    </location>
</feature>
<keyword evidence="10" id="KW-1185">Reference proteome</keyword>
<dbReference type="Ensembl" id="ENSNMLT00000007956.1">
    <property type="protein sequence ID" value="ENSNMLP00000006980.1"/>
    <property type="gene ID" value="ENSNMLG00000005046.1"/>
</dbReference>
<accession>A0A8C6SQ20</accession>
<evidence type="ECO:0008006" key="11">
    <source>
        <dbReference type="Google" id="ProtNLM"/>
    </source>
</evidence>
<dbReference type="PANTHER" id="PTHR14186">
    <property type="entry name" value="INSULIN-LIKE GROWTH FACTOR BINDING PROTEIN-RELATED"/>
    <property type="match status" value="1"/>
</dbReference>
<dbReference type="GO" id="GO:0001558">
    <property type="term" value="P:regulation of cell growth"/>
    <property type="evidence" value="ECO:0007669"/>
    <property type="project" value="InterPro"/>
</dbReference>
<dbReference type="SUPFAM" id="SSF100895">
    <property type="entry name" value="Kazal-type serine protease inhibitors"/>
    <property type="match status" value="1"/>
</dbReference>
<dbReference type="GO" id="GO:0009966">
    <property type="term" value="P:regulation of signal transduction"/>
    <property type="evidence" value="ECO:0007669"/>
    <property type="project" value="TreeGrafter"/>
</dbReference>
<dbReference type="GO" id="GO:0005615">
    <property type="term" value="C:extracellular space"/>
    <property type="evidence" value="ECO:0007669"/>
    <property type="project" value="TreeGrafter"/>
</dbReference>
<dbReference type="InterPro" id="IPR036179">
    <property type="entry name" value="Ig-like_dom_sf"/>
</dbReference>
<organism evidence="9 10">
    <name type="scientific">Neogobius melanostomus</name>
    <name type="common">round goby</name>
    <dbReference type="NCBI Taxonomy" id="47308"/>
    <lineage>
        <taxon>Eukaryota</taxon>
        <taxon>Metazoa</taxon>
        <taxon>Chordata</taxon>
        <taxon>Craniata</taxon>
        <taxon>Vertebrata</taxon>
        <taxon>Euteleostomi</taxon>
        <taxon>Actinopterygii</taxon>
        <taxon>Neopterygii</taxon>
        <taxon>Teleostei</taxon>
        <taxon>Neoteleostei</taxon>
        <taxon>Acanthomorphata</taxon>
        <taxon>Gobiaria</taxon>
        <taxon>Gobiiformes</taxon>
        <taxon>Gobioidei</taxon>
        <taxon>Gobiidae</taxon>
        <taxon>Benthophilinae</taxon>
        <taxon>Neogobiini</taxon>
        <taxon>Neogobius</taxon>
    </lineage>
</organism>
<keyword evidence="3 6" id="KW-0732">Signal</keyword>
<name>A0A8C6SQ20_9GOBI</name>
<dbReference type="CDD" id="cd00104">
    <property type="entry name" value="KAZAL_FS"/>
    <property type="match status" value="1"/>
</dbReference>
<sequence length="197" mass="21418">GTFPLLDCGLLFVNLCSCVVDPRPGARSDHDELLCVCDQQEALCGTDGHTYRNRCEFREAAFSNPQLKVKVKGPCKTVPIIKVPPQPQVNVSGTLLLFLCEVYAFPAATVEWRREGQEGVLPGDDPHLSVQSRGGPLQFELSSWLQIEGAGLQDAGTYQCIARNKMGTVLASAQLRILTQGADTRKYQSFGAEGHIG</sequence>
<dbReference type="GO" id="GO:0005520">
    <property type="term" value="F:insulin-like growth factor binding"/>
    <property type="evidence" value="ECO:0007669"/>
    <property type="project" value="InterPro"/>
</dbReference>
<dbReference type="InterPro" id="IPR003598">
    <property type="entry name" value="Ig_sub2"/>
</dbReference>
<dbReference type="PROSITE" id="PS50835">
    <property type="entry name" value="IG_LIKE"/>
    <property type="match status" value="1"/>
</dbReference>
<keyword evidence="5" id="KW-0393">Immunoglobulin domain</keyword>
<dbReference type="SUPFAM" id="SSF48726">
    <property type="entry name" value="Immunoglobulin"/>
    <property type="match status" value="1"/>
</dbReference>
<dbReference type="Pfam" id="PF13927">
    <property type="entry name" value="Ig_3"/>
    <property type="match status" value="1"/>
</dbReference>
<evidence type="ECO:0000259" key="7">
    <source>
        <dbReference type="PROSITE" id="PS50835"/>
    </source>
</evidence>
<dbReference type="FunFam" id="2.60.40.10:FF:000032">
    <property type="entry name" value="palladin isoform X1"/>
    <property type="match status" value="1"/>
</dbReference>
<dbReference type="Gene3D" id="3.30.60.30">
    <property type="match status" value="1"/>
</dbReference>
<dbReference type="Pfam" id="PF07648">
    <property type="entry name" value="Kazal_2"/>
    <property type="match status" value="1"/>
</dbReference>
<dbReference type="Gene3D" id="2.60.40.10">
    <property type="entry name" value="Immunoglobulins"/>
    <property type="match status" value="1"/>
</dbReference>
<feature type="domain" description="Kazal-like" evidence="8">
    <location>
        <begin position="21"/>
        <end position="77"/>
    </location>
</feature>
<reference evidence="9" key="1">
    <citation type="submission" date="2025-08" db="UniProtKB">
        <authorList>
            <consortium name="Ensembl"/>
        </authorList>
    </citation>
    <scope>IDENTIFICATION</scope>
</reference>
<dbReference type="InterPro" id="IPR013783">
    <property type="entry name" value="Ig-like_fold"/>
</dbReference>
<protein>
    <recommendedName>
        <fullName evidence="11">Kazal-type serine peptidase inhibitor domain 3</fullName>
    </recommendedName>
</protein>
<dbReference type="InterPro" id="IPR007110">
    <property type="entry name" value="Ig-like_dom"/>
</dbReference>
<reference evidence="9" key="2">
    <citation type="submission" date="2025-09" db="UniProtKB">
        <authorList>
            <consortium name="Ensembl"/>
        </authorList>
    </citation>
    <scope>IDENTIFICATION</scope>
</reference>
<evidence type="ECO:0000256" key="4">
    <source>
        <dbReference type="ARBA" id="ARBA00023157"/>
    </source>
</evidence>
<feature type="chain" id="PRO_5034085581" description="Kazal-type serine peptidase inhibitor domain 3" evidence="6">
    <location>
        <begin position="19"/>
        <end position="197"/>
    </location>
</feature>
<evidence type="ECO:0000259" key="8">
    <source>
        <dbReference type="PROSITE" id="PS51465"/>
    </source>
</evidence>
<proteinExistence type="predicted"/>
<evidence type="ECO:0000256" key="2">
    <source>
        <dbReference type="ARBA" id="ARBA00022525"/>
    </source>
</evidence>
<comment type="subcellular location">
    <subcellularLocation>
        <location evidence="1">Secreted</location>
    </subcellularLocation>
</comment>
<keyword evidence="2" id="KW-0964">Secreted</keyword>
<dbReference type="InterPro" id="IPR003599">
    <property type="entry name" value="Ig_sub"/>
</dbReference>
<dbReference type="PANTHER" id="PTHR14186:SF25">
    <property type="entry name" value="KAZAL-TYPE SERINE PEPTIDASE INHIBITOR DOMAIN 3"/>
    <property type="match status" value="1"/>
</dbReference>
<dbReference type="InterPro" id="IPR002350">
    <property type="entry name" value="Kazal_dom"/>
</dbReference>
<dbReference type="InterPro" id="IPR011390">
    <property type="entry name" value="IGFBP_rP_mac25"/>
</dbReference>
<dbReference type="AlphaFoldDB" id="A0A8C6SQ20"/>
<keyword evidence="4" id="KW-1015">Disulfide bond</keyword>
<dbReference type="SMART" id="SM00409">
    <property type="entry name" value="IG"/>
    <property type="match status" value="1"/>
</dbReference>
<dbReference type="InterPro" id="IPR036058">
    <property type="entry name" value="Kazal_dom_sf"/>
</dbReference>